<dbReference type="AlphaFoldDB" id="X1BAN4"/>
<proteinExistence type="predicted"/>
<organism evidence="2">
    <name type="scientific">marine sediment metagenome</name>
    <dbReference type="NCBI Taxonomy" id="412755"/>
    <lineage>
        <taxon>unclassified sequences</taxon>
        <taxon>metagenomes</taxon>
        <taxon>ecological metagenomes</taxon>
    </lineage>
</organism>
<name>X1BAN4_9ZZZZ</name>
<dbReference type="Pfam" id="PF00701">
    <property type="entry name" value="DHDPS"/>
    <property type="match status" value="1"/>
</dbReference>
<dbReference type="InterPro" id="IPR002220">
    <property type="entry name" value="DapA-like"/>
</dbReference>
<dbReference type="Gene3D" id="3.20.20.70">
    <property type="entry name" value="Aldolase class I"/>
    <property type="match status" value="1"/>
</dbReference>
<dbReference type="InterPro" id="IPR013785">
    <property type="entry name" value="Aldolase_TIM"/>
</dbReference>
<dbReference type="PANTHER" id="PTHR12128">
    <property type="entry name" value="DIHYDRODIPICOLINATE SYNTHASE"/>
    <property type="match status" value="1"/>
</dbReference>
<comment type="caution">
    <text evidence="2">The sequence shown here is derived from an EMBL/GenBank/DDBJ whole genome shotgun (WGS) entry which is preliminary data.</text>
</comment>
<evidence type="ECO:0000256" key="1">
    <source>
        <dbReference type="ARBA" id="ARBA00023239"/>
    </source>
</evidence>
<accession>X1BAN4</accession>
<evidence type="ECO:0008006" key="3">
    <source>
        <dbReference type="Google" id="ProtNLM"/>
    </source>
</evidence>
<keyword evidence="1" id="KW-0456">Lyase</keyword>
<gene>
    <name evidence="2" type="ORF">S01H4_18326</name>
</gene>
<dbReference type="SUPFAM" id="SSF51569">
    <property type="entry name" value="Aldolase"/>
    <property type="match status" value="1"/>
</dbReference>
<sequence>MSKLNLKGIFPPIATPFIKGKVAYDKLASNVEKWGKTGIRGFVPLGSNGEFVFLSEEEKREVVKTVVNAAPEDMMIIVGSMLEEEAKLVA</sequence>
<dbReference type="GO" id="GO:0008840">
    <property type="term" value="F:4-hydroxy-tetrahydrodipicolinate synthase activity"/>
    <property type="evidence" value="ECO:0007669"/>
    <property type="project" value="TreeGrafter"/>
</dbReference>
<evidence type="ECO:0000313" key="2">
    <source>
        <dbReference type="EMBL" id="GAG69021.1"/>
    </source>
</evidence>
<dbReference type="PANTHER" id="PTHR12128:SF66">
    <property type="entry name" value="4-HYDROXY-2-OXOGLUTARATE ALDOLASE, MITOCHONDRIAL"/>
    <property type="match status" value="1"/>
</dbReference>
<protein>
    <recommendedName>
        <fullName evidence="3">Dihydrodipicolinate synthase family protein</fullName>
    </recommendedName>
</protein>
<reference evidence="2" key="1">
    <citation type="journal article" date="2014" name="Front. Microbiol.">
        <title>High frequency of phylogenetically diverse reductive dehalogenase-homologous genes in deep subseafloor sedimentary metagenomes.</title>
        <authorList>
            <person name="Kawai M."/>
            <person name="Futagami T."/>
            <person name="Toyoda A."/>
            <person name="Takaki Y."/>
            <person name="Nishi S."/>
            <person name="Hori S."/>
            <person name="Arai W."/>
            <person name="Tsubouchi T."/>
            <person name="Morono Y."/>
            <person name="Uchiyama I."/>
            <person name="Ito T."/>
            <person name="Fujiyama A."/>
            <person name="Inagaki F."/>
            <person name="Takami H."/>
        </authorList>
    </citation>
    <scope>NUCLEOTIDE SEQUENCE</scope>
    <source>
        <strain evidence="2">Expedition CK06-06</strain>
    </source>
</reference>
<dbReference type="EMBL" id="BART01008116">
    <property type="protein sequence ID" value="GAG69021.1"/>
    <property type="molecule type" value="Genomic_DNA"/>
</dbReference>